<dbReference type="EMBL" id="KE646919">
    <property type="protein sequence ID" value="EQB62277.1"/>
    <property type="molecule type" value="Genomic_DNA"/>
</dbReference>
<name>T0L453_9MICR</name>
<feature type="transmembrane region" description="Helical" evidence="2">
    <location>
        <begin position="43"/>
        <end position="61"/>
    </location>
</feature>
<evidence type="ECO:0000256" key="2">
    <source>
        <dbReference type="SAM" id="Phobius"/>
    </source>
</evidence>
<gene>
    <name evidence="3" type="ORF">NAPIS_ORF00145</name>
</gene>
<evidence type="ECO:0000313" key="4">
    <source>
        <dbReference type="Proteomes" id="UP000053780"/>
    </source>
</evidence>
<accession>T0L453</accession>
<keyword evidence="2" id="KW-1133">Transmembrane helix</keyword>
<keyword evidence="2" id="KW-0472">Membrane</keyword>
<evidence type="ECO:0000256" key="1">
    <source>
        <dbReference type="SAM" id="MobiDB-lite"/>
    </source>
</evidence>
<feature type="transmembrane region" description="Helical" evidence="2">
    <location>
        <begin position="67"/>
        <end position="86"/>
    </location>
</feature>
<keyword evidence="2" id="KW-0812">Transmembrane</keyword>
<feature type="transmembrane region" description="Helical" evidence="2">
    <location>
        <begin position="12"/>
        <end position="31"/>
    </location>
</feature>
<protein>
    <submittedName>
        <fullName evidence="3">Uncharacterized protein</fullName>
    </submittedName>
</protein>
<proteinExistence type="predicted"/>
<organism evidence="3 4">
    <name type="scientific">Vairimorpha apis BRL 01</name>
    <dbReference type="NCBI Taxonomy" id="1037528"/>
    <lineage>
        <taxon>Eukaryota</taxon>
        <taxon>Fungi</taxon>
        <taxon>Fungi incertae sedis</taxon>
        <taxon>Microsporidia</taxon>
        <taxon>Nosematidae</taxon>
        <taxon>Vairimorpha</taxon>
    </lineage>
</organism>
<dbReference type="VEuPathDB" id="MicrosporidiaDB:NAPIS_ORF00145"/>
<keyword evidence="4" id="KW-1185">Reference proteome</keyword>
<sequence>MENSKNVNHLAYLFESLGLFIVTIFLAFTEIFCDCSVLSIHPYYTMLLLISLVPIPFILFFQKFAKVASIVCFAGVLVTVLMLFINRNTVVFWQTKDKPEGEESYKSYVTANVSVVFYGEQKEFVKDDVSNISGDDKKEMEKKNKDIFDTFYKELVEKSKSSTDAKKESRSEMNQQKEHDAVEAAKPEDDLKKNVKVYQLVSMNTVPNIDLESQMKDFCKRLNSIRYSKLGKNLLILIKLDGHEKMDKLGFNRKFSKLKSE</sequence>
<dbReference type="AlphaFoldDB" id="T0L453"/>
<reference evidence="3 4" key="1">
    <citation type="journal article" date="2013" name="BMC Genomics">
        <title>Genome sequencing and comparative genomics of honey bee microsporidia, Nosema apis reveal novel insights into host-parasite interactions.</title>
        <authorList>
            <person name="Chen Yp."/>
            <person name="Pettis J.S."/>
            <person name="Zhao Y."/>
            <person name="Liu X."/>
            <person name="Tallon L.J."/>
            <person name="Sadzewicz L.D."/>
            <person name="Li R."/>
            <person name="Zheng H."/>
            <person name="Huang S."/>
            <person name="Zhang X."/>
            <person name="Hamilton M.C."/>
            <person name="Pernal S.F."/>
            <person name="Melathopoulos A.P."/>
            <person name="Yan X."/>
            <person name="Evans J.D."/>
        </authorList>
    </citation>
    <scope>NUCLEOTIDE SEQUENCE [LARGE SCALE GENOMIC DNA]</scope>
    <source>
        <strain evidence="3 4">BRL 01</strain>
    </source>
</reference>
<dbReference type="Proteomes" id="UP000053780">
    <property type="component" value="Unassembled WGS sequence"/>
</dbReference>
<evidence type="ECO:0000313" key="3">
    <source>
        <dbReference type="EMBL" id="EQB62277.1"/>
    </source>
</evidence>
<feature type="region of interest" description="Disordered" evidence="1">
    <location>
        <begin position="162"/>
        <end position="186"/>
    </location>
</feature>
<dbReference type="HOGENOM" id="CLU_1065939_0_0_1"/>